<accession>A0ABR1J7L2</accession>
<evidence type="ECO:0000313" key="2">
    <source>
        <dbReference type="Proteomes" id="UP001498398"/>
    </source>
</evidence>
<name>A0ABR1J7L2_9AGAR</name>
<reference evidence="1 2" key="1">
    <citation type="submission" date="2024-01" db="EMBL/GenBank/DDBJ databases">
        <title>A draft genome for the cacao thread blight pathogen Marasmiellus scandens.</title>
        <authorList>
            <person name="Baruah I.K."/>
            <person name="Leung J."/>
            <person name="Bukari Y."/>
            <person name="Amoako-Attah I."/>
            <person name="Meinhardt L.W."/>
            <person name="Bailey B.A."/>
            <person name="Cohen S.P."/>
        </authorList>
    </citation>
    <scope>NUCLEOTIDE SEQUENCE [LARGE SCALE GENOMIC DNA]</scope>
    <source>
        <strain evidence="1 2">GH-19</strain>
    </source>
</reference>
<comment type="caution">
    <text evidence="1">The sequence shown here is derived from an EMBL/GenBank/DDBJ whole genome shotgun (WGS) entry which is preliminary data.</text>
</comment>
<sequence>MNLEHPPDPSTNAPTSRTVTFWTKDGPVTIPVEIFAPEEDELLVRYIAKNDESGKKRSREALFQSFVQQARHSISWLSAIMTSFLASNGTLIEVFLGRIPKPTAEYGCTGKLDLRPKIAKLKAKPRDDGQGARSRRRRTLFTKEEDTNLVKYLAMAQQATSSKALFTDLVKSEKWAANRDWRAWKEHYARKSDWFDERIRDFQTQNGVQSSESVHENKLEVSGAPDRLLGIAVGPEESVTAEETEPVHRITDDGNVDYADVMEILKDLVENDVNTGSSSVPDNLGHDIDSEVLTFDTAAEDNLLSLLGLSSSFPDDLDPFELRYPSIRDDLPGSLTIDSRDENPQTSAATVQEEQCADKEERPSCQEPVEVLYNIDDSEVTSIVCWSSNASLKALISLG</sequence>
<organism evidence="1 2">
    <name type="scientific">Marasmiellus scandens</name>
    <dbReference type="NCBI Taxonomy" id="2682957"/>
    <lineage>
        <taxon>Eukaryota</taxon>
        <taxon>Fungi</taxon>
        <taxon>Dikarya</taxon>
        <taxon>Basidiomycota</taxon>
        <taxon>Agaricomycotina</taxon>
        <taxon>Agaricomycetes</taxon>
        <taxon>Agaricomycetidae</taxon>
        <taxon>Agaricales</taxon>
        <taxon>Marasmiineae</taxon>
        <taxon>Omphalotaceae</taxon>
        <taxon>Marasmiellus</taxon>
    </lineage>
</organism>
<evidence type="ECO:0008006" key="3">
    <source>
        <dbReference type="Google" id="ProtNLM"/>
    </source>
</evidence>
<dbReference type="EMBL" id="JBANRG010000028">
    <property type="protein sequence ID" value="KAK7452679.1"/>
    <property type="molecule type" value="Genomic_DNA"/>
</dbReference>
<evidence type="ECO:0000313" key="1">
    <source>
        <dbReference type="EMBL" id="KAK7452679.1"/>
    </source>
</evidence>
<proteinExistence type="predicted"/>
<protein>
    <recommendedName>
        <fullName evidence="3">Repressor/activator protein 1 homolog</fullName>
    </recommendedName>
</protein>
<dbReference type="Gene3D" id="1.10.10.60">
    <property type="entry name" value="Homeodomain-like"/>
    <property type="match status" value="2"/>
</dbReference>
<gene>
    <name evidence="1" type="ORF">VKT23_012080</name>
</gene>
<keyword evidence="2" id="KW-1185">Reference proteome</keyword>
<dbReference type="Proteomes" id="UP001498398">
    <property type="component" value="Unassembled WGS sequence"/>
</dbReference>